<evidence type="ECO:0000313" key="1">
    <source>
        <dbReference type="EMBL" id="ARX33299.1"/>
    </source>
</evidence>
<reference evidence="3 5" key="2">
    <citation type="submission" date="2018-06" db="EMBL/GenBank/DDBJ databases">
        <authorList>
            <consortium name="Pathogen Informatics"/>
            <person name="Doyle S."/>
        </authorList>
    </citation>
    <scope>NUCLEOTIDE SEQUENCE [LARGE SCALE GENOMIC DNA]</scope>
    <source>
        <strain evidence="3 5">NCTC11938</strain>
    </source>
</reference>
<evidence type="ECO:0000313" key="4">
    <source>
        <dbReference type="Proteomes" id="UP000195540"/>
    </source>
</evidence>
<evidence type="ECO:0000313" key="3">
    <source>
        <dbReference type="EMBL" id="SUC38824.1"/>
    </source>
</evidence>
<dbReference type="OMA" id="CTWQPTE"/>
<dbReference type="PROSITE" id="PS51257">
    <property type="entry name" value="PROKAR_LIPOPROTEIN"/>
    <property type="match status" value="1"/>
</dbReference>
<keyword evidence="3" id="KW-0449">Lipoprotein</keyword>
<proteinExistence type="predicted"/>
<dbReference type="GeneID" id="6802667"/>
<sequence>MNNRGGVAPLLLRRQGLLAIGFSFLLSACSSSPQLPEFSATGYIADEGVVRLWRLNNKTSEPQVIMSVYSFYQKPETVVTFYEYRQNRLWQIRSEIVNPSHPSSWHLRLNKRGEVIFMQQEYQGQKRPLTEDERLKMVFAASREREISKALAIGQVKLVQGTWYQDTLTTCAGEKVNVSFEAPEQRWLKRRTQHLTRPAYVAWLDSPEGNQLLMVAEHDFCKWEPTKESL</sequence>
<dbReference type="Proteomes" id="UP000254191">
    <property type="component" value="Unassembled WGS sequence"/>
</dbReference>
<dbReference type="STRING" id="584.AOUC001_01615"/>
<dbReference type="Pfam" id="PF07356">
    <property type="entry name" value="DUF1481"/>
    <property type="match status" value="1"/>
</dbReference>
<protein>
    <submittedName>
        <fullName evidence="2">DUF1481 domain-containing protein</fullName>
    </submittedName>
    <submittedName>
        <fullName evidence="3">Lipoprotein</fullName>
    </submittedName>
</protein>
<name>A0A1Z1SRV6_PROMI</name>
<dbReference type="OrthoDB" id="6457475at2"/>
<gene>
    <name evidence="1" type="ORF">AM402_03750</name>
    <name evidence="3" type="ORF">NCTC11938_03112</name>
    <name evidence="2" type="ORF">PW210_004026</name>
</gene>
<evidence type="ECO:0000313" key="2">
    <source>
        <dbReference type="EMBL" id="EKW9778138.1"/>
    </source>
</evidence>
<dbReference type="EMBL" id="UGTS01000005">
    <property type="protein sequence ID" value="SUC38824.1"/>
    <property type="molecule type" value="Genomic_DNA"/>
</dbReference>
<reference evidence="2" key="3">
    <citation type="submission" date="2023-06" db="EMBL/GenBank/DDBJ databases">
        <authorList>
            <consortium name="Clinical and Environmental Microbiology Branch: Whole genome sequencing antimicrobial resistance pathogens in the healthcare setting"/>
        </authorList>
    </citation>
    <scope>NUCLEOTIDE SEQUENCE</scope>
    <source>
        <strain evidence="2">Microbial</strain>
    </source>
</reference>
<dbReference type="EMBL" id="ABKSPD020000026">
    <property type="protein sequence ID" value="EKW9778138.1"/>
    <property type="molecule type" value="Genomic_DNA"/>
</dbReference>
<accession>A0A1Z1SRV6</accession>
<dbReference type="AlphaFoldDB" id="A0A1Z1SRV6"/>
<organism evidence="2 6">
    <name type="scientific">Proteus mirabilis</name>
    <dbReference type="NCBI Taxonomy" id="584"/>
    <lineage>
        <taxon>Bacteria</taxon>
        <taxon>Pseudomonadati</taxon>
        <taxon>Pseudomonadota</taxon>
        <taxon>Gammaproteobacteria</taxon>
        <taxon>Enterobacterales</taxon>
        <taxon>Morganellaceae</taxon>
        <taxon>Proteus</taxon>
    </lineage>
</organism>
<dbReference type="RefSeq" id="WP_004246923.1">
    <property type="nucleotide sequence ID" value="NZ_ABFCQN020000005.1"/>
</dbReference>
<dbReference type="EMBL" id="CP021694">
    <property type="protein sequence ID" value="ARX33299.1"/>
    <property type="molecule type" value="Genomic_DNA"/>
</dbReference>
<dbReference type="Proteomes" id="UP000195540">
    <property type="component" value="Chromosome"/>
</dbReference>
<evidence type="ECO:0000313" key="5">
    <source>
        <dbReference type="Proteomes" id="UP000254191"/>
    </source>
</evidence>
<reference evidence="1 4" key="1">
    <citation type="submission" date="2017-05" db="EMBL/GenBank/DDBJ databases">
        <title>Whole genome sequencing of Proteus mirabilis AR_0155.</title>
        <authorList>
            <person name="Conlan S."/>
            <person name="Thomas P.J."/>
            <person name="Mullikin J."/>
            <person name="Frank K.M."/>
            <person name="Segre J.A."/>
        </authorList>
    </citation>
    <scope>NUCLEOTIDE SEQUENCE [LARGE SCALE GENOMIC DNA]</scope>
    <source>
        <strain evidence="1 4">AR_0155</strain>
    </source>
</reference>
<dbReference type="Proteomes" id="UP001171165">
    <property type="component" value="Unassembled WGS sequence"/>
</dbReference>
<evidence type="ECO:0000313" key="6">
    <source>
        <dbReference type="Proteomes" id="UP001171165"/>
    </source>
</evidence>
<dbReference type="InterPro" id="IPR010858">
    <property type="entry name" value="DUF1481"/>
</dbReference>